<gene>
    <name evidence="2" type="ORF">SAMN03097694_2331</name>
</gene>
<keyword evidence="1" id="KW-1133">Transmembrane helix</keyword>
<dbReference type="AlphaFoldDB" id="A0AB38C7B6"/>
<dbReference type="RefSeq" id="WP_072453907.1">
    <property type="nucleotide sequence ID" value="NZ_FPKH01000001.1"/>
</dbReference>
<evidence type="ECO:0000256" key="1">
    <source>
        <dbReference type="SAM" id="Phobius"/>
    </source>
</evidence>
<accession>A0AB38C7B6</accession>
<comment type="caution">
    <text evidence="2">The sequence shown here is derived from an EMBL/GenBank/DDBJ whole genome shotgun (WGS) entry which is preliminary data.</text>
</comment>
<feature type="transmembrane region" description="Helical" evidence="1">
    <location>
        <begin position="12"/>
        <end position="32"/>
    </location>
</feature>
<keyword evidence="1" id="KW-0812">Transmembrane</keyword>
<organism evidence="2 3">
    <name type="scientific">Janthinobacterium lividum</name>
    <dbReference type="NCBI Taxonomy" id="29581"/>
    <lineage>
        <taxon>Bacteria</taxon>
        <taxon>Pseudomonadati</taxon>
        <taxon>Pseudomonadota</taxon>
        <taxon>Betaproteobacteria</taxon>
        <taxon>Burkholderiales</taxon>
        <taxon>Oxalobacteraceae</taxon>
        <taxon>Janthinobacterium</taxon>
    </lineage>
</organism>
<keyword evidence="1" id="KW-0472">Membrane</keyword>
<sequence>MPHGNQHGFTYVAMLFALAMFGIGLAAVGEAWSTATQREREEELIQIGQAYVRAIGTYYAQAPGTAKAYPPALQDLVEDRRFVGVRRHLRKIYLDPVSKGAEWGLVKAADGGIAGVYSLSEKATLRRQPLLLRGAAPVLGGRYTDWKFVYVATP</sequence>
<reference evidence="2 3" key="1">
    <citation type="submission" date="2016-11" db="EMBL/GenBank/DDBJ databases">
        <authorList>
            <person name="Varghese N."/>
            <person name="Submissions S."/>
        </authorList>
    </citation>
    <scope>NUCLEOTIDE SEQUENCE [LARGE SCALE GENOMIC DNA]</scope>
    <source>
        <strain evidence="2 3">NFR18</strain>
    </source>
</reference>
<name>A0AB38C7B6_9BURK</name>
<protein>
    <submittedName>
        <fullName evidence="2">Type II secretory pathway, pseudopilin PulG</fullName>
    </submittedName>
</protein>
<dbReference type="Proteomes" id="UP000182489">
    <property type="component" value="Unassembled WGS sequence"/>
</dbReference>
<evidence type="ECO:0000313" key="2">
    <source>
        <dbReference type="EMBL" id="SFX46774.1"/>
    </source>
</evidence>
<evidence type="ECO:0000313" key="3">
    <source>
        <dbReference type="Proteomes" id="UP000182489"/>
    </source>
</evidence>
<dbReference type="EMBL" id="FPKH01000001">
    <property type="protein sequence ID" value="SFX46774.1"/>
    <property type="molecule type" value="Genomic_DNA"/>
</dbReference>
<proteinExistence type="predicted"/>